<evidence type="ECO:0000256" key="4">
    <source>
        <dbReference type="ARBA" id="ARBA00022960"/>
    </source>
</evidence>
<dbReference type="SUPFAM" id="SSF56601">
    <property type="entry name" value="beta-lactamase/transpeptidase-like"/>
    <property type="match status" value="1"/>
</dbReference>
<dbReference type="EMBL" id="LC066397">
    <property type="protein sequence ID" value="BAT31408.1"/>
    <property type="molecule type" value="Genomic_DNA"/>
</dbReference>
<dbReference type="PANTHER" id="PTHR21581">
    <property type="entry name" value="D-ALANYL-D-ALANINE CARBOXYPEPTIDASE"/>
    <property type="match status" value="1"/>
</dbReference>
<feature type="signal peptide" evidence="10">
    <location>
        <begin position="1"/>
        <end position="28"/>
    </location>
</feature>
<dbReference type="GO" id="GO:0009002">
    <property type="term" value="F:serine-type D-Ala-D-Ala carboxypeptidase activity"/>
    <property type="evidence" value="ECO:0007669"/>
    <property type="project" value="InterPro"/>
</dbReference>
<evidence type="ECO:0000313" key="12">
    <source>
        <dbReference type="EMBL" id="BAT31408.1"/>
    </source>
</evidence>
<name>A0A0P0ZA63_9HYPH</name>
<organism evidence="12">
    <name type="scientific">Fulvimarina pelagi</name>
    <dbReference type="NCBI Taxonomy" id="217511"/>
    <lineage>
        <taxon>Bacteria</taxon>
        <taxon>Pseudomonadati</taxon>
        <taxon>Pseudomonadota</taxon>
        <taxon>Alphaproteobacteria</taxon>
        <taxon>Hyphomicrobiales</taxon>
        <taxon>Aurantimonadaceae</taxon>
        <taxon>Fulvimarina</taxon>
    </lineage>
</organism>
<evidence type="ECO:0000256" key="8">
    <source>
        <dbReference type="PIRSR" id="PIRSR618044-2"/>
    </source>
</evidence>
<dbReference type="PRINTS" id="PR00725">
    <property type="entry name" value="DADACBPTASE1"/>
</dbReference>
<reference evidence="12" key="1">
    <citation type="journal article" date="2015" name="Proc. Natl. Acad. Sci. U.S.A.">
        <title>Bacterial clade with the ribosomal RNA operon on a small plasmid rather than the chromosome.</title>
        <authorList>
            <person name="Anda M."/>
            <person name="Ohtsubo Y."/>
            <person name="Okubo T."/>
            <person name="Sugawara M."/>
            <person name="Nagata Y."/>
            <person name="Tsuda M."/>
            <person name="Minamisawa K."/>
            <person name="Mitsui H."/>
        </authorList>
    </citation>
    <scope>NUCLEOTIDE SEQUENCE</scope>
    <source>
        <strain evidence="12">DSM 15513</strain>
    </source>
</reference>
<sequence length="299" mass="31952">MDSTLALSSFKRLSGRLLAAFLSLGMLAGCQSSQLTAEGLMPASQPVAPIAFSQIERRGHSALVVDFGTGRTLYEDQADELRYPASLTKMMTLYLLFEAVENGQLSRETQFIVSENAASKPPSKLGLKPGESIPVSLAMTALAVKSANDVATVVAENMAGTEEAFAAVMTRKARSLGMNHTQFANASGLPNPQQVSSARDMAILGRAIMSRYPSYAQLFATPSYQYNGRTYNSTNKLLGKVAGVDGMKTGYINDAGSHLVATVRRNGRRLIVVVLGGDSSRKRDAEVTELIERYTGAGA</sequence>
<keyword evidence="6" id="KW-0961">Cell wall biogenesis/degradation</keyword>
<dbReference type="PANTHER" id="PTHR21581:SF6">
    <property type="entry name" value="TRAFFICKING PROTEIN PARTICLE COMPLEX SUBUNIT 12"/>
    <property type="match status" value="1"/>
</dbReference>
<dbReference type="AlphaFoldDB" id="A0A0P0ZA63"/>
<dbReference type="RefSeq" id="WP_007065957.1">
    <property type="nucleotide sequence ID" value="NZ_BBWO01000005.1"/>
</dbReference>
<dbReference type="OrthoDB" id="7912889at2"/>
<feature type="active site" evidence="7">
    <location>
        <position position="146"/>
    </location>
</feature>
<comment type="similarity">
    <text evidence="1 9">Belongs to the peptidase S11 family.</text>
</comment>
<dbReference type="InterPro" id="IPR012338">
    <property type="entry name" value="Beta-lactam/transpept-like"/>
</dbReference>
<keyword evidence="3" id="KW-0378">Hydrolase</keyword>
<protein>
    <submittedName>
        <fullName evidence="12">Penicillin-binding protein</fullName>
    </submittedName>
</protein>
<dbReference type="Pfam" id="PF00768">
    <property type="entry name" value="Peptidase_S11"/>
    <property type="match status" value="1"/>
</dbReference>
<keyword evidence="4" id="KW-0133">Cell shape</keyword>
<evidence type="ECO:0000256" key="9">
    <source>
        <dbReference type="RuleBase" id="RU004016"/>
    </source>
</evidence>
<evidence type="ECO:0000256" key="7">
    <source>
        <dbReference type="PIRSR" id="PIRSR618044-1"/>
    </source>
</evidence>
<evidence type="ECO:0000256" key="1">
    <source>
        <dbReference type="ARBA" id="ARBA00007164"/>
    </source>
</evidence>
<evidence type="ECO:0000256" key="6">
    <source>
        <dbReference type="ARBA" id="ARBA00023316"/>
    </source>
</evidence>
<dbReference type="GO" id="GO:0009252">
    <property type="term" value="P:peptidoglycan biosynthetic process"/>
    <property type="evidence" value="ECO:0007669"/>
    <property type="project" value="UniProtKB-KW"/>
</dbReference>
<evidence type="ECO:0000259" key="11">
    <source>
        <dbReference type="Pfam" id="PF00768"/>
    </source>
</evidence>
<feature type="binding site" evidence="8">
    <location>
        <position position="248"/>
    </location>
    <ligand>
        <name>substrate</name>
    </ligand>
</feature>
<evidence type="ECO:0000256" key="2">
    <source>
        <dbReference type="ARBA" id="ARBA00022729"/>
    </source>
</evidence>
<dbReference type="GO" id="GO:0008360">
    <property type="term" value="P:regulation of cell shape"/>
    <property type="evidence" value="ECO:0007669"/>
    <property type="project" value="UniProtKB-KW"/>
</dbReference>
<dbReference type="InterPro" id="IPR001967">
    <property type="entry name" value="Peptidase_S11_N"/>
</dbReference>
<dbReference type="GO" id="GO:0071555">
    <property type="term" value="P:cell wall organization"/>
    <property type="evidence" value="ECO:0007669"/>
    <property type="project" value="UniProtKB-KW"/>
</dbReference>
<accession>A0A0P0ZA63</accession>
<evidence type="ECO:0000256" key="10">
    <source>
        <dbReference type="SAM" id="SignalP"/>
    </source>
</evidence>
<keyword evidence="5" id="KW-0573">Peptidoglycan synthesis</keyword>
<feature type="domain" description="Peptidase S11 D-alanyl-D-alanine carboxypeptidase A N-terminal" evidence="11">
    <location>
        <begin position="54"/>
        <end position="278"/>
    </location>
</feature>
<evidence type="ECO:0000256" key="3">
    <source>
        <dbReference type="ARBA" id="ARBA00022801"/>
    </source>
</evidence>
<feature type="active site" description="Acyl-ester intermediate" evidence="7">
    <location>
        <position position="86"/>
    </location>
</feature>
<dbReference type="Gene3D" id="3.40.710.10">
    <property type="entry name" value="DD-peptidase/beta-lactamase superfamily"/>
    <property type="match status" value="1"/>
</dbReference>
<proteinExistence type="inferred from homology"/>
<dbReference type="GO" id="GO:0006508">
    <property type="term" value="P:proteolysis"/>
    <property type="evidence" value="ECO:0007669"/>
    <property type="project" value="InterPro"/>
</dbReference>
<evidence type="ECO:0000256" key="5">
    <source>
        <dbReference type="ARBA" id="ARBA00022984"/>
    </source>
</evidence>
<dbReference type="InterPro" id="IPR018044">
    <property type="entry name" value="Peptidase_S11"/>
</dbReference>
<feature type="chain" id="PRO_5006058291" evidence="10">
    <location>
        <begin position="29"/>
        <end position="299"/>
    </location>
</feature>
<feature type="active site" description="Proton acceptor" evidence="7">
    <location>
        <position position="89"/>
    </location>
</feature>
<keyword evidence="2 10" id="KW-0732">Signal</keyword>